<dbReference type="EMBL" id="SFCC01000014">
    <property type="protein sequence ID" value="RZQ61045.1"/>
    <property type="molecule type" value="Genomic_DNA"/>
</dbReference>
<accession>A0A4V2ELC1</accession>
<dbReference type="Pfam" id="PF08933">
    <property type="entry name" value="PrnB"/>
    <property type="match status" value="2"/>
</dbReference>
<dbReference type="SUPFAM" id="SSF140959">
    <property type="entry name" value="Indolic compounds 2,3-dioxygenase-like"/>
    <property type="match status" value="1"/>
</dbReference>
<dbReference type="Gene3D" id="1.20.58.480">
    <property type="match status" value="1"/>
</dbReference>
<dbReference type="GO" id="GO:0019441">
    <property type="term" value="P:L-tryptophan catabolic process to kynurenine"/>
    <property type="evidence" value="ECO:0007669"/>
    <property type="project" value="InterPro"/>
</dbReference>
<protein>
    <submittedName>
        <fullName evidence="1">DUF1864 family protein</fullName>
    </submittedName>
</protein>
<dbReference type="Gene3D" id="1.20.58.600">
    <property type="match status" value="1"/>
</dbReference>
<dbReference type="InterPro" id="IPR037217">
    <property type="entry name" value="Trp/Indoleamine_2_3_dOase-like"/>
</dbReference>
<evidence type="ECO:0000313" key="1">
    <source>
        <dbReference type="EMBL" id="RZQ61045.1"/>
    </source>
</evidence>
<dbReference type="Proteomes" id="UP000292003">
    <property type="component" value="Unassembled WGS sequence"/>
</dbReference>
<gene>
    <name evidence="1" type="ORF">EWH70_26675</name>
</gene>
<keyword evidence="2" id="KW-1185">Reference proteome</keyword>
<sequence length="350" mass="38656">MTGEIGRFDRWLRHEFVDVNTELEEAYFAERSEIIHGVPALESAKGALERDGADHIAAILDNASLPAGDQARYQLLGKIGLYLAACRRHEYLTFTSLPDELLFVVRNGLAVLAYQRAADALRRIPPMGVSSPLATYLLETARAALDDVLEFNRGLAEALDVDRFFLNVRPYFKPYLVGTTEYRGANAGDFAAVNEVDLLLGLCAATDPFYAGVIREKTPFTPPEDQAALRAAVTGDLLLDMFLRETALDPVPPRLRRNTELFLEVCRAHGAAYIFHHHRLVRPFLEAPAKWTPPERLATLTASGPPLDVVIAQLERLSDLQAGRDRPGLSTARASLNCLLERIVPVSLTG</sequence>
<proteinExistence type="predicted"/>
<dbReference type="RefSeq" id="WP_130478258.1">
    <property type="nucleotide sequence ID" value="NZ_SFCC01000014.1"/>
</dbReference>
<dbReference type="GO" id="GO:0020037">
    <property type="term" value="F:heme binding"/>
    <property type="evidence" value="ECO:0007669"/>
    <property type="project" value="InterPro"/>
</dbReference>
<reference evidence="1 2" key="1">
    <citation type="submission" date="2019-02" db="EMBL/GenBank/DDBJ databases">
        <title>Draft genome sequence of Amycolatopsis sp. 8-3EHSu isolated from roots of Suaeda maritima.</title>
        <authorList>
            <person name="Duangmal K."/>
            <person name="Chantavorakit T."/>
        </authorList>
    </citation>
    <scope>NUCLEOTIDE SEQUENCE [LARGE SCALE GENOMIC DNA]</scope>
    <source>
        <strain evidence="1 2">8-3EHSu</strain>
    </source>
</reference>
<evidence type="ECO:0000313" key="2">
    <source>
        <dbReference type="Proteomes" id="UP000292003"/>
    </source>
</evidence>
<comment type="caution">
    <text evidence="1">The sequence shown here is derived from an EMBL/GenBank/DDBJ whole genome shotgun (WGS) entry which is preliminary data.</text>
</comment>
<dbReference type="InterPro" id="IPR015029">
    <property type="entry name" value="PrnB"/>
</dbReference>
<name>A0A4V2ELC1_9PSEU</name>
<organism evidence="1 2">
    <name type="scientific">Amycolatopsis suaedae</name>
    <dbReference type="NCBI Taxonomy" id="2510978"/>
    <lineage>
        <taxon>Bacteria</taxon>
        <taxon>Bacillati</taxon>
        <taxon>Actinomycetota</taxon>
        <taxon>Actinomycetes</taxon>
        <taxon>Pseudonocardiales</taxon>
        <taxon>Pseudonocardiaceae</taxon>
        <taxon>Amycolatopsis</taxon>
    </lineage>
</organism>
<dbReference type="AlphaFoldDB" id="A0A4V2ELC1"/>
<dbReference type="OrthoDB" id="4301605at2"/>
<dbReference type="GO" id="GO:0046872">
    <property type="term" value="F:metal ion binding"/>
    <property type="evidence" value="ECO:0007669"/>
    <property type="project" value="InterPro"/>
</dbReference>